<dbReference type="Gene3D" id="3.30.830.10">
    <property type="entry name" value="Metalloenzyme, LuxS/M16 peptidase-like"/>
    <property type="match status" value="2"/>
</dbReference>
<keyword evidence="1" id="KW-0812">Transmembrane</keyword>
<evidence type="ECO:0000313" key="2">
    <source>
        <dbReference type="EMBL" id="GIE47869.1"/>
    </source>
</evidence>
<accession>A0A919MFT4</accession>
<dbReference type="InterPro" id="IPR011249">
    <property type="entry name" value="Metalloenz_LuxS/M16"/>
</dbReference>
<keyword evidence="1" id="KW-1133">Transmembrane helix</keyword>
<organism evidence="2 3">
    <name type="scientific">Actinoplanes nipponensis</name>
    <dbReference type="NCBI Taxonomy" id="135950"/>
    <lineage>
        <taxon>Bacteria</taxon>
        <taxon>Bacillati</taxon>
        <taxon>Actinomycetota</taxon>
        <taxon>Actinomycetes</taxon>
        <taxon>Micromonosporales</taxon>
        <taxon>Micromonosporaceae</taxon>
        <taxon>Actinoplanes</taxon>
    </lineage>
</organism>
<dbReference type="EMBL" id="BOMQ01000017">
    <property type="protein sequence ID" value="GIE47869.1"/>
    <property type="molecule type" value="Genomic_DNA"/>
</dbReference>
<comment type="caution">
    <text evidence="2">The sequence shown here is derived from an EMBL/GenBank/DDBJ whole genome shotgun (WGS) entry which is preliminary data.</text>
</comment>
<name>A0A919MFT4_9ACTN</name>
<evidence type="ECO:0008006" key="4">
    <source>
        <dbReference type="Google" id="ProtNLM"/>
    </source>
</evidence>
<evidence type="ECO:0000313" key="3">
    <source>
        <dbReference type="Proteomes" id="UP000647172"/>
    </source>
</evidence>
<dbReference type="SUPFAM" id="SSF63411">
    <property type="entry name" value="LuxS/MPP-like metallohydrolase"/>
    <property type="match status" value="2"/>
</dbReference>
<proteinExistence type="predicted"/>
<reference evidence="2" key="1">
    <citation type="submission" date="2021-01" db="EMBL/GenBank/DDBJ databases">
        <title>Whole genome shotgun sequence of Actinoplanes nipponensis NBRC 14063.</title>
        <authorList>
            <person name="Komaki H."/>
            <person name="Tamura T."/>
        </authorList>
    </citation>
    <scope>NUCLEOTIDE SEQUENCE</scope>
    <source>
        <strain evidence="2">NBRC 14063</strain>
    </source>
</reference>
<dbReference type="GO" id="GO:0046872">
    <property type="term" value="F:metal ion binding"/>
    <property type="evidence" value="ECO:0007669"/>
    <property type="project" value="InterPro"/>
</dbReference>
<dbReference type="AlphaFoldDB" id="A0A919MFT4"/>
<gene>
    <name evidence="2" type="ORF">Ani05nite_14030</name>
</gene>
<keyword evidence="1" id="KW-0472">Membrane</keyword>
<protein>
    <recommendedName>
        <fullName evidence="4">Zinc protease</fullName>
    </recommendedName>
</protein>
<sequence>MIRYTEVDGVPTLIAPTPGPLRAGLMFRVGRADETLPRAGITHLLAHLALAPPGRAGCHDDGTTSPVRTSFHSQGPDQDVAAFLTGVCAALRDLPTRRLETEKEILRTEYGSRPAHPAGSLALWRHGARDHGLAAYPEWGLSMITADDLRAWAARYFTRDNAVLWIGGRDVPAGLTLDLPGGERRPVPAASSALPVTPAYFSDGAHAVALDAVVRRRTAAAVFTGVLERELFRGLRQEGDYASAAAADYEPRGDGYAVITASADALPEKQDAMLGGFVDILAALRVGRIRPADVDAVVAERTHALTDAEGSAARLPSVAFSVLTGEPRPSAEELTAELGQVTIADVHEVAVEALDAALLMVPDGRHADWAGFTEAPTGSGEAMTGRTHRCLDGVDVQLVAGPEGVGLIGAHQRESVRFAECVALLAWPDGRRLLIGADAVSVTVEPTLYAGAAAIPSAIDAAVPAHLRIEMPAREPWAIPRPDPKRHRGTAGPRAGSRLRVWKDAGVTRLALLLALSAAVTALLLPNAVADSGNWVVALVALVVSGVLARALIRRIRLVRRLLQ</sequence>
<dbReference type="RefSeq" id="WP_203766131.1">
    <property type="nucleotide sequence ID" value="NZ_BOMQ01000017.1"/>
</dbReference>
<feature type="transmembrane region" description="Helical" evidence="1">
    <location>
        <begin position="510"/>
        <end position="529"/>
    </location>
</feature>
<keyword evidence="3" id="KW-1185">Reference proteome</keyword>
<evidence type="ECO:0000256" key="1">
    <source>
        <dbReference type="SAM" id="Phobius"/>
    </source>
</evidence>
<feature type="transmembrane region" description="Helical" evidence="1">
    <location>
        <begin position="535"/>
        <end position="553"/>
    </location>
</feature>
<dbReference type="Proteomes" id="UP000647172">
    <property type="component" value="Unassembled WGS sequence"/>
</dbReference>